<accession>A0A8J1UTF5</accession>
<organism evidence="2 3">
    <name type="scientific">Owenia fusiformis</name>
    <name type="common">Polychaete worm</name>
    <dbReference type="NCBI Taxonomy" id="6347"/>
    <lineage>
        <taxon>Eukaryota</taxon>
        <taxon>Metazoa</taxon>
        <taxon>Spiralia</taxon>
        <taxon>Lophotrochozoa</taxon>
        <taxon>Annelida</taxon>
        <taxon>Polychaeta</taxon>
        <taxon>Sedentaria</taxon>
        <taxon>Canalipalpata</taxon>
        <taxon>Sabellida</taxon>
        <taxon>Oweniida</taxon>
        <taxon>Oweniidae</taxon>
        <taxon>Owenia</taxon>
    </lineage>
</organism>
<proteinExistence type="inferred from homology"/>
<dbReference type="Pfam" id="PF00685">
    <property type="entry name" value="Sulfotransfer_1"/>
    <property type="match status" value="1"/>
</dbReference>
<comment type="caution">
    <text evidence="2">The sequence shown here is derived from an EMBL/GenBank/DDBJ whole genome shotgun (WGS) entry which is preliminary data.</text>
</comment>
<dbReference type="InterPro" id="IPR000863">
    <property type="entry name" value="Sulfotransferase_dom"/>
</dbReference>
<dbReference type="GO" id="GO:0008146">
    <property type="term" value="F:sulfotransferase activity"/>
    <property type="evidence" value="ECO:0007669"/>
    <property type="project" value="InterPro"/>
</dbReference>
<name>A0A8J1UTF5_OWEFU</name>
<dbReference type="EMBL" id="CAIIXF020000003">
    <property type="protein sequence ID" value="CAH1780236.1"/>
    <property type="molecule type" value="Genomic_DNA"/>
</dbReference>
<comment type="similarity">
    <text evidence="1">Belongs to the WSCD family.</text>
</comment>
<dbReference type="PANTHER" id="PTHR45964">
    <property type="entry name" value="WSCD FAMILY MEMBER CG9164"/>
    <property type="match status" value="1"/>
</dbReference>
<dbReference type="InterPro" id="IPR051589">
    <property type="entry name" value="Sialate-O-sulfotransferase"/>
</dbReference>
<dbReference type="Proteomes" id="UP000749559">
    <property type="component" value="Unassembled WGS sequence"/>
</dbReference>
<reference evidence="2" key="1">
    <citation type="submission" date="2022-03" db="EMBL/GenBank/DDBJ databases">
        <authorList>
            <person name="Martin C."/>
        </authorList>
    </citation>
    <scope>NUCLEOTIDE SEQUENCE</scope>
</reference>
<dbReference type="SUPFAM" id="SSF52540">
    <property type="entry name" value="P-loop containing nucleoside triphosphate hydrolases"/>
    <property type="match status" value="1"/>
</dbReference>
<dbReference type="AlphaFoldDB" id="A0A8J1UTF5"/>
<dbReference type="InterPro" id="IPR027417">
    <property type="entry name" value="P-loop_NTPase"/>
</dbReference>
<protein>
    <submittedName>
        <fullName evidence="2">Uncharacterized protein</fullName>
    </submittedName>
</protein>
<evidence type="ECO:0000313" key="3">
    <source>
        <dbReference type="Proteomes" id="UP000749559"/>
    </source>
</evidence>
<evidence type="ECO:0000256" key="1">
    <source>
        <dbReference type="ARBA" id="ARBA00010236"/>
    </source>
</evidence>
<dbReference type="PANTHER" id="PTHR45964:SF5">
    <property type="entry name" value="WSCD FAMILY MEMBER CG9164"/>
    <property type="match status" value="1"/>
</dbReference>
<evidence type="ECO:0000313" key="2">
    <source>
        <dbReference type="EMBL" id="CAH1780236.1"/>
    </source>
</evidence>
<dbReference type="OrthoDB" id="5985073at2759"/>
<gene>
    <name evidence="2" type="ORF">OFUS_LOCUS6954</name>
</gene>
<sequence>MLLQKMRKESVVIITFLSVCCIVLINKQLFQDNMINAPEMLLKQSNERTQSTYLTGVSKGVYNDAIDNNAGNFKAAKDTSGGNTNVTHNETQYKCQPTDSNRTCQPLEFSERLLPMTALYSFPGSGNTWARHLIQQITGIYTGSMFDDIDLKKHGFPGEGRTDGHVVVIKTHDVSTFEYYQRVIIIIRNPFDAFLADFKRLMNKEEHVGEITEDEFKEKNMITPFSKFMATGLYSANRIDDWFLGLLLALKAFSTKNTSLILHYENLKTNLRHELLRIGDFLGFSISADIIQCTICNSEGNYHRKSKGFFNPYSKQETIEISSYIKALNETFKERCGRSCAFPYSTPSLTELL</sequence>
<dbReference type="Gene3D" id="3.40.50.300">
    <property type="entry name" value="P-loop containing nucleotide triphosphate hydrolases"/>
    <property type="match status" value="1"/>
</dbReference>
<keyword evidence="3" id="KW-1185">Reference proteome</keyword>